<dbReference type="Proteomes" id="UP000814140">
    <property type="component" value="Unassembled WGS sequence"/>
</dbReference>
<proteinExistence type="predicted"/>
<sequence length="439" mass="51363">MGGGDLNMKKSWHPLLLKNQERVWLEEKKALEEKKKLDQLRKEKEEERQLQELQRLQEEQTGKKRSEKLEWMYATPATGSAQNTNDLEDYLLGKKRVDKILTGNENERVGAAHKNFIAVQNANSARDTAAKVREDPLFAIKQQEAAAYEALMSNPLRLRQMQERNGIKPKKDKQEKKREKKEKKEKRREGRDRDRSRTPLSDYDDRERSYHSRSKRSISPRDRRPHPSRFDDEDRRYDDRSASRRDRSSSRERSPYRQRDRSRSYEKRSRRTDDTRPPWPRSDESVSPPEYHSRRGRSRSRSVERGGRYHDIDSIKRERSRSPGDPDASYRKRARISPPPRSRPPPPSRLPPASAEEDRAARLAAMTANANSMSDDRKERLQALLEREKAELEAEERLREKSKGMGGFLSREQKKVFGGQGGLEDRLRRGRAGLVAEGD</sequence>
<dbReference type="EMBL" id="MU277188">
    <property type="protein sequence ID" value="KAI0068158.1"/>
    <property type="molecule type" value="Genomic_DNA"/>
</dbReference>
<accession>A0ACB8TI74</accession>
<evidence type="ECO:0000313" key="2">
    <source>
        <dbReference type="Proteomes" id="UP000814140"/>
    </source>
</evidence>
<protein>
    <submittedName>
        <fullName evidence="1">Uncharacterized protein</fullName>
    </submittedName>
</protein>
<name>A0ACB8TI74_9AGAM</name>
<reference evidence="1" key="2">
    <citation type="journal article" date="2022" name="New Phytol.">
        <title>Evolutionary transition to the ectomycorrhizal habit in the genomes of a hyperdiverse lineage of mushroom-forming fungi.</title>
        <authorList>
            <person name="Looney B."/>
            <person name="Miyauchi S."/>
            <person name="Morin E."/>
            <person name="Drula E."/>
            <person name="Courty P.E."/>
            <person name="Kohler A."/>
            <person name="Kuo A."/>
            <person name="LaButti K."/>
            <person name="Pangilinan J."/>
            <person name="Lipzen A."/>
            <person name="Riley R."/>
            <person name="Andreopoulos W."/>
            <person name="He G."/>
            <person name="Johnson J."/>
            <person name="Nolan M."/>
            <person name="Tritt A."/>
            <person name="Barry K.W."/>
            <person name="Grigoriev I.V."/>
            <person name="Nagy L.G."/>
            <person name="Hibbett D."/>
            <person name="Henrissat B."/>
            <person name="Matheny P.B."/>
            <person name="Labbe J."/>
            <person name="Martin F.M."/>
        </authorList>
    </citation>
    <scope>NUCLEOTIDE SEQUENCE</scope>
    <source>
        <strain evidence="1">HHB10654</strain>
    </source>
</reference>
<gene>
    <name evidence="1" type="ORF">BV25DRAFT_1904604</name>
</gene>
<reference evidence="1" key="1">
    <citation type="submission" date="2021-03" db="EMBL/GenBank/DDBJ databases">
        <authorList>
            <consortium name="DOE Joint Genome Institute"/>
            <person name="Ahrendt S."/>
            <person name="Looney B.P."/>
            <person name="Miyauchi S."/>
            <person name="Morin E."/>
            <person name="Drula E."/>
            <person name="Courty P.E."/>
            <person name="Chicoki N."/>
            <person name="Fauchery L."/>
            <person name="Kohler A."/>
            <person name="Kuo A."/>
            <person name="Labutti K."/>
            <person name="Pangilinan J."/>
            <person name="Lipzen A."/>
            <person name="Riley R."/>
            <person name="Andreopoulos W."/>
            <person name="He G."/>
            <person name="Johnson J."/>
            <person name="Barry K.W."/>
            <person name="Grigoriev I.V."/>
            <person name="Nagy L."/>
            <person name="Hibbett D."/>
            <person name="Henrissat B."/>
            <person name="Matheny P.B."/>
            <person name="Labbe J."/>
            <person name="Martin F."/>
        </authorList>
    </citation>
    <scope>NUCLEOTIDE SEQUENCE</scope>
    <source>
        <strain evidence="1">HHB10654</strain>
    </source>
</reference>
<evidence type="ECO:0000313" key="1">
    <source>
        <dbReference type="EMBL" id="KAI0068158.1"/>
    </source>
</evidence>
<organism evidence="1 2">
    <name type="scientific">Artomyces pyxidatus</name>
    <dbReference type="NCBI Taxonomy" id="48021"/>
    <lineage>
        <taxon>Eukaryota</taxon>
        <taxon>Fungi</taxon>
        <taxon>Dikarya</taxon>
        <taxon>Basidiomycota</taxon>
        <taxon>Agaricomycotina</taxon>
        <taxon>Agaricomycetes</taxon>
        <taxon>Russulales</taxon>
        <taxon>Auriscalpiaceae</taxon>
        <taxon>Artomyces</taxon>
    </lineage>
</organism>
<keyword evidence="2" id="KW-1185">Reference proteome</keyword>
<comment type="caution">
    <text evidence="1">The sequence shown here is derived from an EMBL/GenBank/DDBJ whole genome shotgun (WGS) entry which is preliminary data.</text>
</comment>